<protein>
    <submittedName>
        <fullName evidence="1">Uncharacterized protein</fullName>
    </submittedName>
</protein>
<proteinExistence type="predicted"/>
<evidence type="ECO:0000313" key="1">
    <source>
        <dbReference type="EMBL" id="ASN67885.1"/>
    </source>
</evidence>
<dbReference type="EMBL" id="MF417868">
    <property type="protein sequence ID" value="ASN67885.1"/>
    <property type="molecule type" value="Genomic_DNA"/>
</dbReference>
<name>A0A2H4IZ99_9CAUD</name>
<organism evidence="1">
    <name type="scientific">uncultured Caudovirales phage</name>
    <dbReference type="NCBI Taxonomy" id="2100421"/>
    <lineage>
        <taxon>Viruses</taxon>
        <taxon>Duplodnaviria</taxon>
        <taxon>Heunggongvirae</taxon>
        <taxon>Uroviricota</taxon>
        <taxon>Caudoviricetes</taxon>
        <taxon>Peduoviridae</taxon>
        <taxon>Maltschvirus</taxon>
        <taxon>Maltschvirus maltsch</taxon>
    </lineage>
</organism>
<gene>
    <name evidence="1" type="ORF">7AX1_59</name>
</gene>
<reference evidence="1" key="1">
    <citation type="submission" date="2017-06" db="EMBL/GenBank/DDBJ databases">
        <title>Novel phages from South African skin metaviromes.</title>
        <authorList>
            <person name="van Zyl L.J."/>
            <person name="Abrahams Y."/>
            <person name="Stander E.A."/>
            <person name="Kirby B.M."/>
            <person name="Clavaud C."/>
            <person name="Farcet C."/>
            <person name="Breton L."/>
            <person name="Trindade M.I."/>
        </authorList>
    </citation>
    <scope>NUCLEOTIDE SEQUENCE</scope>
</reference>
<sequence>MKNYTVQIEVKGKTKKKTILTFFYKGVEFGKRTSVKTPENFEAYTLIEKPNQEPSILSVGKLSTCEKSTKEMNNYYLREGLKDKAYTVLIKN</sequence>
<accession>A0A2H4IZ99</accession>